<dbReference type="SUPFAM" id="SSF46785">
    <property type="entry name" value="Winged helix' DNA-binding domain"/>
    <property type="match status" value="1"/>
</dbReference>
<keyword evidence="1" id="KW-0963">Cytoplasm</keyword>
<evidence type="ECO:0000256" key="3">
    <source>
        <dbReference type="ARBA" id="ARBA00022829"/>
    </source>
</evidence>
<dbReference type="EMBL" id="LAZR01059521">
    <property type="protein sequence ID" value="KKK67618.1"/>
    <property type="molecule type" value="Genomic_DNA"/>
</dbReference>
<dbReference type="InterPro" id="IPR036390">
    <property type="entry name" value="WH_DNA-bd_sf"/>
</dbReference>
<evidence type="ECO:0000256" key="1">
    <source>
        <dbReference type="ARBA" id="ARBA00022490"/>
    </source>
</evidence>
<dbReference type="PANTHER" id="PTHR34298:SF2">
    <property type="entry name" value="SEGREGATION AND CONDENSATION PROTEIN B"/>
    <property type="match status" value="1"/>
</dbReference>
<feature type="non-terminal residue" evidence="5">
    <location>
        <position position="104"/>
    </location>
</feature>
<evidence type="ECO:0000256" key="2">
    <source>
        <dbReference type="ARBA" id="ARBA00022618"/>
    </source>
</evidence>
<keyword evidence="3" id="KW-0159">Chromosome partition</keyword>
<gene>
    <name evidence="5" type="ORF">LCGC14_2952250</name>
</gene>
<dbReference type="Pfam" id="PF04079">
    <property type="entry name" value="SMC_ScpB"/>
    <property type="match status" value="1"/>
</dbReference>
<proteinExistence type="predicted"/>
<comment type="caution">
    <text evidence="5">The sequence shown here is derived from an EMBL/GenBank/DDBJ whole genome shotgun (WGS) entry which is preliminary data.</text>
</comment>
<accession>A0A0F8XFG0</accession>
<protein>
    <recommendedName>
        <fullName evidence="6">SMC-Scp complex subunit ScpB</fullName>
    </recommendedName>
</protein>
<dbReference type="AlphaFoldDB" id="A0A0F8XFG0"/>
<evidence type="ECO:0000256" key="4">
    <source>
        <dbReference type="ARBA" id="ARBA00023306"/>
    </source>
</evidence>
<keyword evidence="4" id="KW-0131">Cell cycle</keyword>
<dbReference type="GO" id="GO:0051301">
    <property type="term" value="P:cell division"/>
    <property type="evidence" value="ECO:0007669"/>
    <property type="project" value="UniProtKB-KW"/>
</dbReference>
<reference evidence="5" key="1">
    <citation type="journal article" date="2015" name="Nature">
        <title>Complex archaea that bridge the gap between prokaryotes and eukaryotes.</title>
        <authorList>
            <person name="Spang A."/>
            <person name="Saw J.H."/>
            <person name="Jorgensen S.L."/>
            <person name="Zaremba-Niedzwiedzka K."/>
            <person name="Martijn J."/>
            <person name="Lind A.E."/>
            <person name="van Eijk R."/>
            <person name="Schleper C."/>
            <person name="Guy L."/>
            <person name="Ettema T.J."/>
        </authorList>
    </citation>
    <scope>NUCLEOTIDE SEQUENCE</scope>
</reference>
<evidence type="ECO:0000313" key="5">
    <source>
        <dbReference type="EMBL" id="KKK67618.1"/>
    </source>
</evidence>
<dbReference type="InterPro" id="IPR036388">
    <property type="entry name" value="WH-like_DNA-bd_sf"/>
</dbReference>
<name>A0A0F8XFG0_9ZZZZ</name>
<dbReference type="Gene3D" id="1.10.10.10">
    <property type="entry name" value="Winged helix-like DNA-binding domain superfamily/Winged helix DNA-binding domain"/>
    <property type="match status" value="2"/>
</dbReference>
<dbReference type="InterPro" id="IPR005234">
    <property type="entry name" value="ScpB_csome_segregation"/>
</dbReference>
<keyword evidence="2" id="KW-0132">Cell division</keyword>
<dbReference type="PANTHER" id="PTHR34298">
    <property type="entry name" value="SEGREGATION AND CONDENSATION PROTEIN B"/>
    <property type="match status" value="1"/>
</dbReference>
<sequence length="104" mass="11426">MAGEETKQILESLLFVCDEPLTISQAVKVLGKPQGEVKVALDELSGDLAKAERGIQLRQVAGGYRLYTHPANASYVEKLVLSWDTRRLTQAALETLAIIAYKQP</sequence>
<organism evidence="5">
    <name type="scientific">marine sediment metagenome</name>
    <dbReference type="NCBI Taxonomy" id="412755"/>
    <lineage>
        <taxon>unclassified sequences</taxon>
        <taxon>metagenomes</taxon>
        <taxon>ecological metagenomes</taxon>
    </lineage>
</organism>
<evidence type="ECO:0008006" key="6">
    <source>
        <dbReference type="Google" id="ProtNLM"/>
    </source>
</evidence>
<dbReference type="GO" id="GO:0051304">
    <property type="term" value="P:chromosome separation"/>
    <property type="evidence" value="ECO:0007669"/>
    <property type="project" value="InterPro"/>
</dbReference>